<reference evidence="2" key="1">
    <citation type="submission" date="2019-02" db="EMBL/GenBank/DDBJ databases">
        <authorList>
            <person name="Gruber-Vodicka R. H."/>
            <person name="Seah K. B. B."/>
        </authorList>
    </citation>
    <scope>NUCLEOTIDE SEQUENCE</scope>
    <source>
        <strain evidence="2">BECK_DK47</strain>
    </source>
</reference>
<dbReference type="Pfam" id="PF15919">
    <property type="entry name" value="HicB_lk_antitox"/>
    <property type="match status" value="1"/>
</dbReference>
<evidence type="ECO:0000259" key="1">
    <source>
        <dbReference type="Pfam" id="PF15919"/>
    </source>
</evidence>
<dbReference type="Gene3D" id="3.30.160.250">
    <property type="match status" value="1"/>
</dbReference>
<name>A0A450S289_9GAMM</name>
<gene>
    <name evidence="2" type="ORF">BECKDK2373B_GA0170837_101115</name>
</gene>
<dbReference type="AlphaFoldDB" id="A0A450S289"/>
<dbReference type="PANTHER" id="PTHR34504">
    <property type="entry name" value="ANTITOXIN HICB"/>
    <property type="match status" value="1"/>
</dbReference>
<dbReference type="InterPro" id="IPR031807">
    <property type="entry name" value="HicB-like"/>
</dbReference>
<dbReference type="SUPFAM" id="SSF143100">
    <property type="entry name" value="TTHA1013/TTHA0281-like"/>
    <property type="match status" value="1"/>
</dbReference>
<proteinExistence type="predicted"/>
<dbReference type="InterPro" id="IPR035069">
    <property type="entry name" value="TTHA1013/TTHA0281-like"/>
</dbReference>
<organism evidence="2">
    <name type="scientific">Candidatus Kentrum sp. DK</name>
    <dbReference type="NCBI Taxonomy" id="2126562"/>
    <lineage>
        <taxon>Bacteria</taxon>
        <taxon>Pseudomonadati</taxon>
        <taxon>Pseudomonadota</taxon>
        <taxon>Gammaproteobacteria</taxon>
        <taxon>Candidatus Kentrum</taxon>
    </lineage>
</organism>
<dbReference type="InterPro" id="IPR051404">
    <property type="entry name" value="TA_system_antitoxin"/>
</dbReference>
<feature type="domain" description="HicB-like antitoxin of toxin-antitoxin system" evidence="1">
    <location>
        <begin position="4"/>
        <end position="51"/>
    </location>
</feature>
<accession>A0A450S289</accession>
<evidence type="ECO:0000313" key="2">
    <source>
        <dbReference type="EMBL" id="VFJ45758.1"/>
    </source>
</evidence>
<protein>
    <submittedName>
        <fullName evidence="2">Predicted nuclease of the RNAse H fold, HicB family</fullName>
    </submittedName>
</protein>
<dbReference type="EMBL" id="CAADEX010000011">
    <property type="protein sequence ID" value="VFJ45758.1"/>
    <property type="molecule type" value="Genomic_DNA"/>
</dbReference>
<sequence>MRSYTAIVEQCPKTGFYVGSVPGFPGAHSQGDTLDELRQNLEEVIDMLLEDGEPEMESEFVGIQKLAVA</sequence>
<dbReference type="PANTHER" id="PTHR34504:SF4">
    <property type="entry name" value="ANTITOXIN HICB"/>
    <property type="match status" value="1"/>
</dbReference>